<evidence type="ECO:0000313" key="12">
    <source>
        <dbReference type="EMBL" id="KAL3820970.1"/>
    </source>
</evidence>
<dbReference type="PRINTS" id="PR00463">
    <property type="entry name" value="EP450I"/>
</dbReference>
<dbReference type="AlphaFoldDB" id="A0ABD3S8Y8"/>
<evidence type="ECO:0000256" key="10">
    <source>
        <dbReference type="RuleBase" id="RU000461"/>
    </source>
</evidence>
<comment type="cofactor">
    <cofactor evidence="1 9">
        <name>heme</name>
        <dbReference type="ChEBI" id="CHEBI:30413"/>
    </cofactor>
</comment>
<dbReference type="PANTHER" id="PTHR47950">
    <property type="entry name" value="CYTOCHROME P450, FAMILY 76, SUBFAMILY C, POLYPEPTIDE 5-RELATED"/>
    <property type="match status" value="1"/>
</dbReference>
<dbReference type="PANTHER" id="PTHR47950:SF49">
    <property type="entry name" value="CYTOCHROME P450"/>
    <property type="match status" value="1"/>
</dbReference>
<organism evidence="12 13">
    <name type="scientific">Penstemon smallii</name>
    <dbReference type="NCBI Taxonomy" id="265156"/>
    <lineage>
        <taxon>Eukaryota</taxon>
        <taxon>Viridiplantae</taxon>
        <taxon>Streptophyta</taxon>
        <taxon>Embryophyta</taxon>
        <taxon>Tracheophyta</taxon>
        <taxon>Spermatophyta</taxon>
        <taxon>Magnoliopsida</taxon>
        <taxon>eudicotyledons</taxon>
        <taxon>Gunneridae</taxon>
        <taxon>Pentapetalae</taxon>
        <taxon>asterids</taxon>
        <taxon>lamiids</taxon>
        <taxon>Lamiales</taxon>
        <taxon>Plantaginaceae</taxon>
        <taxon>Cheloneae</taxon>
        <taxon>Penstemon</taxon>
    </lineage>
</organism>
<comment type="subcellular location">
    <subcellularLocation>
        <location evidence="2">Membrane</location>
        <topology evidence="2">Single-pass membrane protein</topology>
    </subcellularLocation>
</comment>
<dbReference type="Gene3D" id="1.10.630.10">
    <property type="entry name" value="Cytochrome P450"/>
    <property type="match status" value="1"/>
</dbReference>
<gene>
    <name evidence="12" type="ORF">ACJIZ3_006875</name>
</gene>
<dbReference type="GO" id="GO:0004497">
    <property type="term" value="F:monooxygenase activity"/>
    <property type="evidence" value="ECO:0007669"/>
    <property type="project" value="UniProtKB-KW"/>
</dbReference>
<accession>A0ABD3S8Y8</accession>
<evidence type="ECO:0008006" key="14">
    <source>
        <dbReference type="Google" id="ProtNLM"/>
    </source>
</evidence>
<evidence type="ECO:0000256" key="6">
    <source>
        <dbReference type="ARBA" id="ARBA00023002"/>
    </source>
</evidence>
<keyword evidence="4 9" id="KW-0349">Heme</keyword>
<keyword evidence="7 9" id="KW-0408">Iron</keyword>
<reference evidence="12 13" key="1">
    <citation type="submission" date="2024-12" db="EMBL/GenBank/DDBJ databases">
        <title>The unique morphological basis and parallel evolutionary history of personate flowers in Penstemon.</title>
        <authorList>
            <person name="Depatie T.H."/>
            <person name="Wessinger C.A."/>
        </authorList>
    </citation>
    <scope>NUCLEOTIDE SEQUENCE [LARGE SCALE GENOMIC DNA]</scope>
    <source>
        <strain evidence="12">WTNN_2</strain>
        <tissue evidence="12">Leaf</tissue>
    </source>
</reference>
<dbReference type="Pfam" id="PF00067">
    <property type="entry name" value="p450"/>
    <property type="match status" value="1"/>
</dbReference>
<protein>
    <recommendedName>
        <fullName evidence="14">Cytochrome P450</fullName>
    </recommendedName>
</protein>
<proteinExistence type="inferred from homology"/>
<feature type="chain" id="PRO_5044775751" description="Cytochrome P450" evidence="11">
    <location>
        <begin position="27"/>
        <end position="490"/>
    </location>
</feature>
<evidence type="ECO:0000256" key="8">
    <source>
        <dbReference type="ARBA" id="ARBA00023033"/>
    </source>
</evidence>
<dbReference type="Proteomes" id="UP001634393">
    <property type="component" value="Unassembled WGS sequence"/>
</dbReference>
<evidence type="ECO:0000313" key="13">
    <source>
        <dbReference type="Proteomes" id="UP001634393"/>
    </source>
</evidence>
<evidence type="ECO:0000256" key="9">
    <source>
        <dbReference type="PIRSR" id="PIRSR602401-1"/>
    </source>
</evidence>
<feature type="binding site" description="axial binding residue" evidence="9">
    <location>
        <position position="414"/>
    </location>
    <ligand>
        <name>heme</name>
        <dbReference type="ChEBI" id="CHEBI:30413"/>
    </ligand>
    <ligandPart>
        <name>Fe</name>
        <dbReference type="ChEBI" id="CHEBI:18248"/>
    </ligandPart>
</feature>
<evidence type="ECO:0000256" key="7">
    <source>
        <dbReference type="ARBA" id="ARBA00023004"/>
    </source>
</evidence>
<keyword evidence="5 9" id="KW-0479">Metal-binding</keyword>
<dbReference type="InterPro" id="IPR017972">
    <property type="entry name" value="Cyt_P450_CS"/>
</dbReference>
<dbReference type="InterPro" id="IPR036396">
    <property type="entry name" value="Cyt_P450_sf"/>
</dbReference>
<name>A0ABD3S8Y8_9LAMI</name>
<dbReference type="InterPro" id="IPR002401">
    <property type="entry name" value="Cyt_P450_E_grp-I"/>
</dbReference>
<dbReference type="PROSITE" id="PS00086">
    <property type="entry name" value="CYTOCHROME_P450"/>
    <property type="match status" value="1"/>
</dbReference>
<evidence type="ECO:0000256" key="4">
    <source>
        <dbReference type="ARBA" id="ARBA00022617"/>
    </source>
</evidence>
<dbReference type="InterPro" id="IPR001128">
    <property type="entry name" value="Cyt_P450"/>
</dbReference>
<dbReference type="EMBL" id="JBJXBP010000007">
    <property type="protein sequence ID" value="KAL3820970.1"/>
    <property type="molecule type" value="Genomic_DNA"/>
</dbReference>
<dbReference type="GO" id="GO:0046872">
    <property type="term" value="F:metal ion binding"/>
    <property type="evidence" value="ECO:0007669"/>
    <property type="project" value="UniProtKB-KW"/>
</dbReference>
<evidence type="ECO:0000256" key="2">
    <source>
        <dbReference type="ARBA" id="ARBA00004167"/>
    </source>
</evidence>
<evidence type="ECO:0000256" key="1">
    <source>
        <dbReference type="ARBA" id="ARBA00001971"/>
    </source>
</evidence>
<comment type="similarity">
    <text evidence="3 10">Belongs to the cytochrome P450 family.</text>
</comment>
<comment type="caution">
    <text evidence="12">The sequence shown here is derived from an EMBL/GenBank/DDBJ whole genome shotgun (WGS) entry which is preliminary data.</text>
</comment>
<dbReference type="PRINTS" id="PR00385">
    <property type="entry name" value="P450"/>
</dbReference>
<sequence>MTLIIFLMVFLLVLPLLKHLFFGVSQYDHQLPPGPYLWQILRNISLFINSPHIAFNKLDKIYGPLISFRIGGQLVVVASSQNTSKEILKNRAFSGRYLPSAYYHIPGSSHLSVVSAKECNDTWKSLRGIGQACIFSSKAIESNTQIRKMKVTQMMDYLKTKQGQIVNIENVIFATVSNIVANVLTSRDLFGIDLEGIADRKLVAFMHQVTEKASSPGLSDLFPVLSKIDFWSKRSGMDMYRLIKYTWGDIIKERRASNRHDSESEQDFFNEFLIAGTDSTTITAVMLMVKLVRNQEILSRVREEIANQAIDGNAINESCLSKCQYFQACIKETLRLHTPGPFGIPHRAIETCTLNNYKIPKDTVVLVNFWAIHLDPDNWEDPESFKPDRFLGSKVDFMGAHFEFLPFSAGQRMCPGSNVAIKNVQLVVAYLVHYFNWNFSDGFNYDNLDKMDKSSTTFKKEIPLCLVPKIREQHMFEFNVCKLHIKNVIC</sequence>
<evidence type="ECO:0000256" key="11">
    <source>
        <dbReference type="SAM" id="SignalP"/>
    </source>
</evidence>
<feature type="signal peptide" evidence="11">
    <location>
        <begin position="1"/>
        <end position="26"/>
    </location>
</feature>
<keyword evidence="11" id="KW-0732">Signal</keyword>
<evidence type="ECO:0000256" key="3">
    <source>
        <dbReference type="ARBA" id="ARBA00010617"/>
    </source>
</evidence>
<keyword evidence="8 10" id="KW-0503">Monooxygenase</keyword>
<dbReference type="GO" id="GO:0016020">
    <property type="term" value="C:membrane"/>
    <property type="evidence" value="ECO:0007669"/>
    <property type="project" value="UniProtKB-SubCell"/>
</dbReference>
<dbReference type="SUPFAM" id="SSF48264">
    <property type="entry name" value="Cytochrome P450"/>
    <property type="match status" value="1"/>
</dbReference>
<keyword evidence="13" id="KW-1185">Reference proteome</keyword>
<keyword evidence="6 10" id="KW-0560">Oxidoreductase</keyword>
<evidence type="ECO:0000256" key="5">
    <source>
        <dbReference type="ARBA" id="ARBA00022723"/>
    </source>
</evidence>